<feature type="region of interest" description="Disordered" evidence="2">
    <location>
        <begin position="241"/>
        <end position="260"/>
    </location>
</feature>
<proteinExistence type="inferred from homology"/>
<comment type="caution">
    <text evidence="3">The sequence shown here is derived from an EMBL/GenBank/DDBJ whole genome shotgun (WGS) entry which is preliminary data.</text>
</comment>
<evidence type="ECO:0000256" key="2">
    <source>
        <dbReference type="SAM" id="MobiDB-lite"/>
    </source>
</evidence>
<comment type="similarity">
    <text evidence="1">Belongs to the UPF0751 family.</text>
</comment>
<dbReference type="Pfam" id="PF10087">
    <property type="entry name" value="DUF2325"/>
    <property type="match status" value="1"/>
</dbReference>
<gene>
    <name evidence="3" type="ORF">EEX84_09010</name>
</gene>
<organism evidence="3 4">
    <name type="scientific">Planococcus salinus</name>
    <dbReference type="NCBI Taxonomy" id="1848460"/>
    <lineage>
        <taxon>Bacteria</taxon>
        <taxon>Bacillati</taxon>
        <taxon>Bacillota</taxon>
        <taxon>Bacilli</taxon>
        <taxon>Bacillales</taxon>
        <taxon>Caryophanaceae</taxon>
        <taxon>Planococcus</taxon>
    </lineage>
</organism>
<accession>A0A3M8P848</accession>
<sequence>MYREFYDFLKEDNKIYADQLKIEDSPLKYEIILTQQKILQLLSVLDRSITEIEKSTKNKVKKSTQKVQDTVEKSEVEIKEKLPEFSEITDRKVNLPNLYEFKRGIIGGTIPELNAFVSEETVRQQELHHGDLAVAYTYMKNGKKEFAFLLEERRFTGEKECRIQFDQCIVEEIASELVCRSNRNGQLKIEESFYSPIISIQDKHEFNLQVGDIVDLAVCKKNPSKPKVIWKYEKAVVKKDKRPNDINTSKKRKRKSKKERIAKSLPLTLLGKKILIVSFEHDRSRYEREIQKRGGELLMGDANDTAERLKNLVKKSDLVIPIITNSSHHAVETVVEEAKALRVPFVPSTSKGITRNIALAEQVVMKIYN</sequence>
<dbReference type="InterPro" id="IPR016772">
    <property type="entry name" value="UCP020408"/>
</dbReference>
<feature type="compositionally biased region" description="Basic residues" evidence="2">
    <location>
        <begin position="249"/>
        <end position="260"/>
    </location>
</feature>
<protein>
    <submittedName>
        <fullName evidence="3">DUF2325 domain-containing protein</fullName>
    </submittedName>
</protein>
<dbReference type="OrthoDB" id="1785868at2"/>
<reference evidence="3 4" key="1">
    <citation type="journal article" date="2018" name="Int. J. Syst. Evol. Microbiol.">
        <title>Planococcus salinus sp. nov., a moderately halophilic bacterium isolated from a saline-alkali soil.</title>
        <authorList>
            <person name="Gan L."/>
        </authorList>
    </citation>
    <scope>NUCLEOTIDE SEQUENCE [LARGE SCALE GENOMIC DNA]</scope>
    <source>
        <strain evidence="3 4">LCB217</strain>
    </source>
</reference>
<name>A0A3M8P848_9BACL</name>
<evidence type="ECO:0000313" key="4">
    <source>
        <dbReference type="Proteomes" id="UP000275473"/>
    </source>
</evidence>
<dbReference type="RefSeq" id="WP_123165301.1">
    <property type="nucleotide sequence ID" value="NZ_RIAX01000005.1"/>
</dbReference>
<evidence type="ECO:0000256" key="1">
    <source>
        <dbReference type="ARBA" id="ARBA00007189"/>
    </source>
</evidence>
<dbReference type="EMBL" id="RIAX01000005">
    <property type="protein sequence ID" value="RNF39601.1"/>
    <property type="molecule type" value="Genomic_DNA"/>
</dbReference>
<keyword evidence="4" id="KW-1185">Reference proteome</keyword>
<evidence type="ECO:0000313" key="3">
    <source>
        <dbReference type="EMBL" id="RNF39601.1"/>
    </source>
</evidence>
<dbReference type="AlphaFoldDB" id="A0A3M8P848"/>
<dbReference type="Proteomes" id="UP000275473">
    <property type="component" value="Unassembled WGS sequence"/>
</dbReference>